<evidence type="ECO:0000256" key="1">
    <source>
        <dbReference type="ARBA" id="ARBA00001968"/>
    </source>
</evidence>
<accession>A0A6L2PED3</accession>
<dbReference type="AlphaFoldDB" id="A0A6L2PED3"/>
<dbReference type="Proteomes" id="UP000502823">
    <property type="component" value="Unassembled WGS sequence"/>
</dbReference>
<evidence type="ECO:0000259" key="3">
    <source>
        <dbReference type="Pfam" id="PF13359"/>
    </source>
</evidence>
<comment type="cofactor">
    <cofactor evidence="1">
        <name>a divalent metal cation</name>
        <dbReference type="ChEBI" id="CHEBI:60240"/>
    </cofactor>
</comment>
<dbReference type="Pfam" id="PF13359">
    <property type="entry name" value="DDE_Tnp_4"/>
    <property type="match status" value="1"/>
</dbReference>
<sequence>IFIIIAIEVQRNAVFSVSQREEEWLVVPNGFAKKWNVPNCVGTMDGKHISVHAAIRSGSDYFNYKKYFSIVLFAVVDANYNFLYVNVGSQGRISDGGVFNQTSFKRLLDDCELNPPSDCVLPGREMPTAYATTDATGKSRINNSCSSLSSQLDEKNSSRYTYTPPDTFDADCPDTGKIRPGDWRNDHETRFEDLPRISRKSAIKAAEVRDEFREYFCSKQGEISWHYHYC</sequence>
<comment type="caution">
    <text evidence="4">The sequence shown here is derived from an EMBL/GenBank/DDBJ whole genome shotgun (WGS) entry which is preliminary data.</text>
</comment>
<gene>
    <name evidence="4" type="ORF">Cfor_03237</name>
</gene>
<protein>
    <recommendedName>
        <fullName evidence="3">DDE Tnp4 domain-containing protein</fullName>
    </recommendedName>
</protein>
<evidence type="ECO:0000256" key="2">
    <source>
        <dbReference type="ARBA" id="ARBA00022723"/>
    </source>
</evidence>
<evidence type="ECO:0000313" key="5">
    <source>
        <dbReference type="Proteomes" id="UP000502823"/>
    </source>
</evidence>
<feature type="non-terminal residue" evidence="4">
    <location>
        <position position="1"/>
    </location>
</feature>
<keyword evidence="2" id="KW-0479">Metal-binding</keyword>
<keyword evidence="5" id="KW-1185">Reference proteome</keyword>
<dbReference type="GO" id="GO:0046872">
    <property type="term" value="F:metal ion binding"/>
    <property type="evidence" value="ECO:0007669"/>
    <property type="project" value="UniProtKB-KW"/>
</dbReference>
<proteinExistence type="predicted"/>
<reference evidence="5" key="1">
    <citation type="submission" date="2020-01" db="EMBL/GenBank/DDBJ databases">
        <title>Draft genome sequence of the Termite Coptotermes fromosanus.</title>
        <authorList>
            <person name="Itakura S."/>
            <person name="Yosikawa Y."/>
            <person name="Umezawa K."/>
        </authorList>
    </citation>
    <scope>NUCLEOTIDE SEQUENCE [LARGE SCALE GENOMIC DNA]</scope>
</reference>
<feature type="domain" description="DDE Tnp4" evidence="3">
    <location>
        <begin position="44"/>
        <end position="109"/>
    </location>
</feature>
<organism evidence="4 5">
    <name type="scientific">Coptotermes formosanus</name>
    <name type="common">Formosan subterranean termite</name>
    <dbReference type="NCBI Taxonomy" id="36987"/>
    <lineage>
        <taxon>Eukaryota</taxon>
        <taxon>Metazoa</taxon>
        <taxon>Ecdysozoa</taxon>
        <taxon>Arthropoda</taxon>
        <taxon>Hexapoda</taxon>
        <taxon>Insecta</taxon>
        <taxon>Pterygota</taxon>
        <taxon>Neoptera</taxon>
        <taxon>Polyneoptera</taxon>
        <taxon>Dictyoptera</taxon>
        <taxon>Blattodea</taxon>
        <taxon>Blattoidea</taxon>
        <taxon>Termitoidae</taxon>
        <taxon>Rhinotermitidae</taxon>
        <taxon>Coptotermes</taxon>
    </lineage>
</organism>
<name>A0A6L2PED3_COPFO</name>
<dbReference type="InterPro" id="IPR027806">
    <property type="entry name" value="HARBI1_dom"/>
</dbReference>
<dbReference type="OrthoDB" id="6627079at2759"/>
<evidence type="ECO:0000313" key="4">
    <source>
        <dbReference type="EMBL" id="GFG30923.1"/>
    </source>
</evidence>
<dbReference type="InParanoid" id="A0A6L2PED3"/>
<dbReference type="EMBL" id="BLKM01007528">
    <property type="protein sequence ID" value="GFG30923.1"/>
    <property type="molecule type" value="Genomic_DNA"/>
</dbReference>